<dbReference type="STRING" id="517418.Ctha_0814"/>
<proteinExistence type="predicted"/>
<gene>
    <name evidence="1" type="ordered locus">Ctha_0814</name>
</gene>
<evidence type="ECO:0000313" key="1">
    <source>
        <dbReference type="EMBL" id="ACF13282.1"/>
    </source>
</evidence>
<keyword evidence="2" id="KW-1185">Reference proteome</keyword>
<name>B3QWR8_CHLT3</name>
<dbReference type="AlphaFoldDB" id="B3QWR8"/>
<sequence length="93" mass="10515">MIFGEGFPNQLFLESKPALRSFYGRLMGFVENKYSAATLVFDFASNVIFLLFTPAKQREIFALEMSMPFSCKKSKAGSRLSLFSLLDSNDLHC</sequence>
<accession>B3QWR8</accession>
<evidence type="ECO:0000313" key="2">
    <source>
        <dbReference type="Proteomes" id="UP000001208"/>
    </source>
</evidence>
<dbReference type="HOGENOM" id="CLU_2394443_0_0_10"/>
<dbReference type="KEGG" id="cts:Ctha_0814"/>
<dbReference type="EMBL" id="CP001100">
    <property type="protein sequence ID" value="ACF13282.1"/>
    <property type="molecule type" value="Genomic_DNA"/>
</dbReference>
<dbReference type="Proteomes" id="UP000001208">
    <property type="component" value="Chromosome"/>
</dbReference>
<organism evidence="1 2">
    <name type="scientific">Chloroherpeton thalassium (strain ATCC 35110 / GB-78)</name>
    <dbReference type="NCBI Taxonomy" id="517418"/>
    <lineage>
        <taxon>Bacteria</taxon>
        <taxon>Pseudomonadati</taxon>
        <taxon>Chlorobiota</taxon>
        <taxon>Chlorobiia</taxon>
        <taxon>Chlorobiales</taxon>
        <taxon>Chloroherpetonaceae</taxon>
        <taxon>Chloroherpeton</taxon>
    </lineage>
</organism>
<protein>
    <submittedName>
        <fullName evidence="1">Uncharacterized protein</fullName>
    </submittedName>
</protein>
<reference evidence="1 2" key="1">
    <citation type="submission" date="2008-06" db="EMBL/GenBank/DDBJ databases">
        <title>Complete sequence of Chloroherpeton thalassium ATCC 35110.</title>
        <authorList>
            <consortium name="US DOE Joint Genome Institute"/>
            <person name="Lucas S."/>
            <person name="Copeland A."/>
            <person name="Lapidus A."/>
            <person name="Glavina del Rio T."/>
            <person name="Dalin E."/>
            <person name="Tice H."/>
            <person name="Bruce D."/>
            <person name="Goodwin L."/>
            <person name="Pitluck S."/>
            <person name="Schmutz J."/>
            <person name="Larimer F."/>
            <person name="Land M."/>
            <person name="Hauser L."/>
            <person name="Kyrpides N."/>
            <person name="Mikhailova N."/>
            <person name="Liu Z."/>
            <person name="Li T."/>
            <person name="Zhao F."/>
            <person name="Overmann J."/>
            <person name="Bryant D.A."/>
            <person name="Richardson P."/>
        </authorList>
    </citation>
    <scope>NUCLEOTIDE SEQUENCE [LARGE SCALE GENOMIC DNA]</scope>
    <source>
        <strain evidence="2">ATCC 35110 / GB-78</strain>
    </source>
</reference>